<dbReference type="EMBL" id="KZ772758">
    <property type="protein sequence ID" value="PTQ33733.1"/>
    <property type="molecule type" value="Genomic_DNA"/>
</dbReference>
<organism evidence="1 2">
    <name type="scientific">Marchantia polymorpha</name>
    <name type="common">Common liverwort</name>
    <name type="synonym">Marchantia aquatica</name>
    <dbReference type="NCBI Taxonomy" id="3197"/>
    <lineage>
        <taxon>Eukaryota</taxon>
        <taxon>Viridiplantae</taxon>
        <taxon>Streptophyta</taxon>
        <taxon>Embryophyta</taxon>
        <taxon>Marchantiophyta</taxon>
        <taxon>Marchantiopsida</taxon>
        <taxon>Marchantiidae</taxon>
        <taxon>Marchantiales</taxon>
        <taxon>Marchantiaceae</taxon>
        <taxon>Marchantia</taxon>
    </lineage>
</organism>
<gene>
    <name evidence="1" type="ORF">MARPO_0086s0055</name>
</gene>
<dbReference type="Gramene" id="Mp5g08500.2">
    <property type="protein sequence ID" value="Mp5g08500.2.cds1"/>
    <property type="gene ID" value="Mp5g08500"/>
</dbReference>
<evidence type="ECO:0000313" key="2">
    <source>
        <dbReference type="Proteomes" id="UP000244005"/>
    </source>
</evidence>
<dbReference type="Gramene" id="Mp5g08500.1">
    <property type="protein sequence ID" value="Mp5g08500.1.cds1"/>
    <property type="gene ID" value="Mp5g08500"/>
</dbReference>
<dbReference type="AlphaFoldDB" id="A0A2R6WIR0"/>
<protein>
    <submittedName>
        <fullName evidence="1">Uncharacterized protein</fullName>
    </submittedName>
</protein>
<accession>A0A2R6WIR0</accession>
<proteinExistence type="predicted"/>
<reference evidence="1" key="2">
    <citation type="submission" date="2017-12" db="EMBL/GenBank/DDBJ databases">
        <title>WGS assembly of Marchantia polymorpha.</title>
        <authorList>
            <person name="Bowman J.L."/>
            <person name="Kohchi T."/>
            <person name="Yamato K.T."/>
            <person name="Jenkins J."/>
            <person name="Shu S."/>
            <person name="Ishizaki K."/>
            <person name="Yamaoka S."/>
            <person name="Nishihama R."/>
            <person name="Nakamura Y."/>
            <person name="Berger F."/>
            <person name="Adam C."/>
            <person name="Aki S.S."/>
            <person name="Althoff F."/>
            <person name="Araki T."/>
            <person name="Arteaga-Vazquez M.A."/>
            <person name="Balasubrmanian S."/>
            <person name="Bauer D."/>
            <person name="Boehm C.R."/>
            <person name="Briginshaw L."/>
            <person name="Caballero-Perez J."/>
            <person name="Catarino B."/>
            <person name="Chen F."/>
            <person name="Chiyoda S."/>
            <person name="Chovatia M."/>
            <person name="Davies K.M."/>
            <person name="Delmans M."/>
            <person name="Demura T."/>
            <person name="Dierschke T."/>
            <person name="Dolan L."/>
            <person name="Dorantes-Acosta A.E."/>
            <person name="Eklund D.M."/>
            <person name="Florent S.N."/>
            <person name="Flores-Sandoval E."/>
            <person name="Fujiyama A."/>
            <person name="Fukuzawa H."/>
            <person name="Galik B."/>
            <person name="Grimanelli D."/>
            <person name="Grimwood J."/>
            <person name="Grossniklaus U."/>
            <person name="Hamada T."/>
            <person name="Haseloff J."/>
            <person name="Hetherington A.J."/>
            <person name="Higo A."/>
            <person name="Hirakawa Y."/>
            <person name="Hundley H.N."/>
            <person name="Ikeda Y."/>
            <person name="Inoue K."/>
            <person name="Inoue S."/>
            <person name="Ishida S."/>
            <person name="Jia Q."/>
            <person name="Kakita M."/>
            <person name="Kanazawa T."/>
            <person name="Kawai Y."/>
            <person name="Kawashima T."/>
            <person name="Kennedy M."/>
            <person name="Kinose K."/>
            <person name="Kinoshita T."/>
            <person name="Kohara Y."/>
            <person name="Koide E."/>
            <person name="Komatsu K."/>
            <person name="Kopischke S."/>
            <person name="Kubo M."/>
            <person name="Kyozuka J."/>
            <person name="Lagercrantz U."/>
            <person name="Lin S.S."/>
            <person name="Lindquist E."/>
            <person name="Lipzen A.M."/>
            <person name="Lu C."/>
            <person name="Luna E.D."/>
            <person name="Martienssen R.A."/>
            <person name="Minamino N."/>
            <person name="Mizutani M."/>
            <person name="Mizutani M."/>
            <person name="Mochizuki N."/>
            <person name="Monte I."/>
            <person name="Mosher R."/>
            <person name="Nagasaki H."/>
            <person name="Nakagami H."/>
            <person name="Naramoto S."/>
            <person name="Nishitani K."/>
            <person name="Ohtani M."/>
            <person name="Okamoto T."/>
            <person name="Okumura M."/>
            <person name="Phillips J."/>
            <person name="Pollak B."/>
            <person name="Reinders A."/>
            <person name="Roevekamp M."/>
            <person name="Sano R."/>
            <person name="Sawa S."/>
            <person name="Schmid M.W."/>
            <person name="Shirakawa M."/>
            <person name="Solano R."/>
            <person name="Spunde A."/>
            <person name="Suetsugu N."/>
            <person name="Sugano S."/>
            <person name="Sugiyama A."/>
            <person name="Sun R."/>
            <person name="Suzuki Y."/>
            <person name="Takenaka M."/>
            <person name="Takezawa D."/>
            <person name="Tomogane H."/>
            <person name="Tsuzuki M."/>
            <person name="Ueda T."/>
            <person name="Umeda M."/>
            <person name="Ward J.M."/>
            <person name="Watanabe Y."/>
            <person name="Yazaki K."/>
            <person name="Yokoyama R."/>
            <person name="Yoshitake Y."/>
            <person name="Yotsui I."/>
            <person name="Zachgo S."/>
            <person name="Schmutz J."/>
        </authorList>
    </citation>
    <scope>NUCLEOTIDE SEQUENCE [LARGE SCALE GENOMIC DNA]</scope>
    <source>
        <strain evidence="1">Tak-1</strain>
    </source>
</reference>
<dbReference type="EMBL" id="KZ772758">
    <property type="protein sequence ID" value="PTQ33734.1"/>
    <property type="molecule type" value="Genomic_DNA"/>
</dbReference>
<name>A0A2R6WIR0_MARPO</name>
<keyword evidence="2" id="KW-1185">Reference proteome</keyword>
<reference evidence="2" key="1">
    <citation type="journal article" date="2017" name="Cell">
        <title>Insights into land plant evolution garnered from the Marchantia polymorpha genome.</title>
        <authorList>
            <person name="Bowman J.L."/>
            <person name="Kohchi T."/>
            <person name="Yamato K.T."/>
            <person name="Jenkins J."/>
            <person name="Shu S."/>
            <person name="Ishizaki K."/>
            <person name="Yamaoka S."/>
            <person name="Nishihama R."/>
            <person name="Nakamura Y."/>
            <person name="Berger F."/>
            <person name="Adam C."/>
            <person name="Aki S.S."/>
            <person name="Althoff F."/>
            <person name="Araki T."/>
            <person name="Arteaga-Vazquez M.A."/>
            <person name="Balasubrmanian S."/>
            <person name="Barry K."/>
            <person name="Bauer D."/>
            <person name="Boehm C.R."/>
            <person name="Briginshaw L."/>
            <person name="Caballero-Perez J."/>
            <person name="Catarino B."/>
            <person name="Chen F."/>
            <person name="Chiyoda S."/>
            <person name="Chovatia M."/>
            <person name="Davies K.M."/>
            <person name="Delmans M."/>
            <person name="Demura T."/>
            <person name="Dierschke T."/>
            <person name="Dolan L."/>
            <person name="Dorantes-Acosta A.E."/>
            <person name="Eklund D.M."/>
            <person name="Florent S.N."/>
            <person name="Flores-Sandoval E."/>
            <person name="Fujiyama A."/>
            <person name="Fukuzawa H."/>
            <person name="Galik B."/>
            <person name="Grimanelli D."/>
            <person name="Grimwood J."/>
            <person name="Grossniklaus U."/>
            <person name="Hamada T."/>
            <person name="Haseloff J."/>
            <person name="Hetherington A.J."/>
            <person name="Higo A."/>
            <person name="Hirakawa Y."/>
            <person name="Hundley H.N."/>
            <person name="Ikeda Y."/>
            <person name="Inoue K."/>
            <person name="Inoue S.I."/>
            <person name="Ishida S."/>
            <person name="Jia Q."/>
            <person name="Kakita M."/>
            <person name="Kanazawa T."/>
            <person name="Kawai Y."/>
            <person name="Kawashima T."/>
            <person name="Kennedy M."/>
            <person name="Kinose K."/>
            <person name="Kinoshita T."/>
            <person name="Kohara Y."/>
            <person name="Koide E."/>
            <person name="Komatsu K."/>
            <person name="Kopischke S."/>
            <person name="Kubo M."/>
            <person name="Kyozuka J."/>
            <person name="Lagercrantz U."/>
            <person name="Lin S.S."/>
            <person name="Lindquist E."/>
            <person name="Lipzen A.M."/>
            <person name="Lu C.W."/>
            <person name="De Luna E."/>
            <person name="Martienssen R.A."/>
            <person name="Minamino N."/>
            <person name="Mizutani M."/>
            <person name="Mizutani M."/>
            <person name="Mochizuki N."/>
            <person name="Monte I."/>
            <person name="Mosher R."/>
            <person name="Nagasaki H."/>
            <person name="Nakagami H."/>
            <person name="Naramoto S."/>
            <person name="Nishitani K."/>
            <person name="Ohtani M."/>
            <person name="Okamoto T."/>
            <person name="Okumura M."/>
            <person name="Phillips J."/>
            <person name="Pollak B."/>
            <person name="Reinders A."/>
            <person name="Rovekamp M."/>
            <person name="Sano R."/>
            <person name="Sawa S."/>
            <person name="Schmid M.W."/>
            <person name="Shirakawa M."/>
            <person name="Solano R."/>
            <person name="Spunde A."/>
            <person name="Suetsugu N."/>
            <person name="Sugano S."/>
            <person name="Sugiyama A."/>
            <person name="Sun R."/>
            <person name="Suzuki Y."/>
            <person name="Takenaka M."/>
            <person name="Takezawa D."/>
            <person name="Tomogane H."/>
            <person name="Tsuzuki M."/>
            <person name="Ueda T."/>
            <person name="Umeda M."/>
            <person name="Ward J.M."/>
            <person name="Watanabe Y."/>
            <person name="Yazaki K."/>
            <person name="Yokoyama R."/>
            <person name="Yoshitake Y."/>
            <person name="Yotsui I."/>
            <person name="Zachgo S."/>
            <person name="Schmutz J."/>
        </authorList>
    </citation>
    <scope>NUCLEOTIDE SEQUENCE [LARGE SCALE GENOMIC DNA]</scope>
    <source>
        <strain evidence="2">Tak-1</strain>
    </source>
</reference>
<sequence>MLVREYAPFYFSQFQVSATEDMDITSTKALRPQVHTSEYCWRLLIIKFNHQHSWIPRLRFKESIVEKETFLHLTVGIKQLAEKTVGYLDELN</sequence>
<evidence type="ECO:0000313" key="1">
    <source>
        <dbReference type="EMBL" id="PTQ33734.1"/>
    </source>
</evidence>
<dbReference type="Proteomes" id="UP000244005">
    <property type="component" value="Unassembled WGS sequence"/>
</dbReference>